<accession>A0A6G4WJV2</accession>
<protein>
    <submittedName>
        <fullName evidence="1">Uncharacterized protein</fullName>
    </submittedName>
</protein>
<comment type="caution">
    <text evidence="1">The sequence shown here is derived from an EMBL/GenBank/DDBJ whole genome shotgun (WGS) entry which is preliminary data.</text>
</comment>
<dbReference type="EMBL" id="JAAKZF010000078">
    <property type="protein sequence ID" value="NGO55082.1"/>
    <property type="molecule type" value="Genomic_DNA"/>
</dbReference>
<sequence length="74" mass="8730">MIFERNATKWVCRQKIGNRWSRAFDVLAVGLIREEEMQIFLSIIREAWHSALLRIDSARLRRQGKHLGHVDRSG</sequence>
<keyword evidence="2" id="KW-1185">Reference proteome</keyword>
<evidence type="ECO:0000313" key="1">
    <source>
        <dbReference type="EMBL" id="NGO55082.1"/>
    </source>
</evidence>
<evidence type="ECO:0000313" key="2">
    <source>
        <dbReference type="Proteomes" id="UP001642900"/>
    </source>
</evidence>
<name>A0A6G4WJV2_9HYPH</name>
<dbReference type="RefSeq" id="WP_165033445.1">
    <property type="nucleotide sequence ID" value="NZ_JAAKZF010000078.1"/>
</dbReference>
<gene>
    <name evidence="1" type="ORF">G6N73_29005</name>
</gene>
<dbReference type="Proteomes" id="UP001642900">
    <property type="component" value="Unassembled WGS sequence"/>
</dbReference>
<reference evidence="1 2" key="1">
    <citation type="submission" date="2020-02" db="EMBL/GenBank/DDBJ databases">
        <title>Genome sequence of strain CCNWXJ40-4.</title>
        <authorList>
            <person name="Gao J."/>
            <person name="Sun J."/>
        </authorList>
    </citation>
    <scope>NUCLEOTIDE SEQUENCE [LARGE SCALE GENOMIC DNA]</scope>
    <source>
        <strain evidence="1 2">CCNWXJ 40-4</strain>
    </source>
</reference>
<dbReference type="AlphaFoldDB" id="A0A6G4WJV2"/>
<organism evidence="1 2">
    <name type="scientific">Allomesorhizobium camelthorni</name>
    <dbReference type="NCBI Taxonomy" id="475069"/>
    <lineage>
        <taxon>Bacteria</taxon>
        <taxon>Pseudomonadati</taxon>
        <taxon>Pseudomonadota</taxon>
        <taxon>Alphaproteobacteria</taxon>
        <taxon>Hyphomicrobiales</taxon>
        <taxon>Phyllobacteriaceae</taxon>
        <taxon>Allomesorhizobium</taxon>
    </lineage>
</organism>
<proteinExistence type="predicted"/>